<dbReference type="EMBL" id="KV419398">
    <property type="protein sequence ID" value="KZS96649.1"/>
    <property type="molecule type" value="Genomic_DNA"/>
</dbReference>
<evidence type="ECO:0000313" key="1">
    <source>
        <dbReference type="EMBL" id="KZS96649.1"/>
    </source>
</evidence>
<dbReference type="Proteomes" id="UP000076722">
    <property type="component" value="Unassembled WGS sequence"/>
</dbReference>
<reference evidence="1 2" key="1">
    <citation type="journal article" date="2016" name="Mol. Biol. Evol.">
        <title>Comparative Genomics of Early-Diverging Mushroom-Forming Fungi Provides Insights into the Origins of Lignocellulose Decay Capabilities.</title>
        <authorList>
            <person name="Nagy L.G."/>
            <person name="Riley R."/>
            <person name="Tritt A."/>
            <person name="Adam C."/>
            <person name="Daum C."/>
            <person name="Floudas D."/>
            <person name="Sun H."/>
            <person name="Yadav J.S."/>
            <person name="Pangilinan J."/>
            <person name="Larsson K.H."/>
            <person name="Matsuura K."/>
            <person name="Barry K."/>
            <person name="Labutti K."/>
            <person name="Kuo R."/>
            <person name="Ohm R.A."/>
            <person name="Bhattacharya S.S."/>
            <person name="Shirouzu T."/>
            <person name="Yoshinaga Y."/>
            <person name="Martin F.M."/>
            <person name="Grigoriev I.V."/>
            <person name="Hibbett D.S."/>
        </authorList>
    </citation>
    <scope>NUCLEOTIDE SEQUENCE [LARGE SCALE GENOMIC DNA]</scope>
    <source>
        <strain evidence="1 2">HHB9708</strain>
    </source>
</reference>
<dbReference type="AlphaFoldDB" id="A0A164Y793"/>
<sequence length="152" mass="17109">MDRVYEVHVGSIFLSGDEKRNVRSRNWCVLGFEMAQFRKTDRLIAAVRRVAIIWNPACVIRSDSESHNGQKGAETIRRTWSRESNGAELRPMTANLYVARCEKGHESALLLFHRFGASTASTSAKAGPLHMGDNLEFVPLIGRRGKRLLRGI</sequence>
<evidence type="ECO:0000313" key="2">
    <source>
        <dbReference type="Proteomes" id="UP000076722"/>
    </source>
</evidence>
<name>A0A164Y793_9AGAM</name>
<organism evidence="1 2">
    <name type="scientific">Sistotremastrum niveocremeum HHB9708</name>
    <dbReference type="NCBI Taxonomy" id="1314777"/>
    <lineage>
        <taxon>Eukaryota</taxon>
        <taxon>Fungi</taxon>
        <taxon>Dikarya</taxon>
        <taxon>Basidiomycota</taxon>
        <taxon>Agaricomycotina</taxon>
        <taxon>Agaricomycetes</taxon>
        <taxon>Sistotremastrales</taxon>
        <taxon>Sistotremastraceae</taxon>
        <taxon>Sertulicium</taxon>
        <taxon>Sertulicium niveocremeum</taxon>
    </lineage>
</organism>
<accession>A0A164Y793</accession>
<gene>
    <name evidence="1" type="ORF">SISNIDRAFT_463424</name>
</gene>
<keyword evidence="2" id="KW-1185">Reference proteome</keyword>
<proteinExistence type="predicted"/>
<protein>
    <submittedName>
        <fullName evidence="1">Uncharacterized protein</fullName>
    </submittedName>
</protein>